<evidence type="ECO:0000313" key="1">
    <source>
        <dbReference type="EMBL" id="KAL2844470.1"/>
    </source>
</evidence>
<dbReference type="Proteomes" id="UP001610444">
    <property type="component" value="Unassembled WGS sequence"/>
</dbReference>
<name>A0ABR4JWR5_9EURO</name>
<gene>
    <name evidence="1" type="ORF">BJX68DRAFT_148880</name>
</gene>
<dbReference type="GeneID" id="98151796"/>
<reference evidence="1 2" key="1">
    <citation type="submission" date="2024-07" db="EMBL/GenBank/DDBJ databases">
        <title>Section-level genome sequencing and comparative genomics of Aspergillus sections Usti and Cavernicolus.</title>
        <authorList>
            <consortium name="Lawrence Berkeley National Laboratory"/>
            <person name="Nybo J.L."/>
            <person name="Vesth T.C."/>
            <person name="Theobald S."/>
            <person name="Frisvad J.C."/>
            <person name="Larsen T.O."/>
            <person name="Kjaerboelling I."/>
            <person name="Rothschild-Mancinelli K."/>
            <person name="Lyhne E.K."/>
            <person name="Kogle M.E."/>
            <person name="Barry K."/>
            <person name="Clum A."/>
            <person name="Na H."/>
            <person name="Ledsgaard L."/>
            <person name="Lin J."/>
            <person name="Lipzen A."/>
            <person name="Kuo A."/>
            <person name="Riley R."/>
            <person name="Mondo S."/>
            <person name="LaButti K."/>
            <person name="Haridas S."/>
            <person name="Pangalinan J."/>
            <person name="Salamov A.A."/>
            <person name="Simmons B.A."/>
            <person name="Magnuson J.K."/>
            <person name="Chen J."/>
            <person name="Drula E."/>
            <person name="Henrissat B."/>
            <person name="Wiebenga A."/>
            <person name="Lubbers R.J."/>
            <person name="Gomes A.C."/>
            <person name="Macurrencykelacurrency M.R."/>
            <person name="Stajich J."/>
            <person name="Grigoriev I.V."/>
            <person name="Mortensen U.H."/>
            <person name="De vries R.P."/>
            <person name="Baker S.E."/>
            <person name="Andersen M.R."/>
        </authorList>
    </citation>
    <scope>NUCLEOTIDE SEQUENCE [LARGE SCALE GENOMIC DNA]</scope>
    <source>
        <strain evidence="1 2">CBS 756.74</strain>
    </source>
</reference>
<evidence type="ECO:0000313" key="2">
    <source>
        <dbReference type="Proteomes" id="UP001610444"/>
    </source>
</evidence>
<keyword evidence="2" id="KW-1185">Reference proteome</keyword>
<dbReference type="RefSeq" id="XP_070896165.1">
    <property type="nucleotide sequence ID" value="XM_071036632.1"/>
</dbReference>
<protein>
    <submittedName>
        <fullName evidence="1">Uncharacterized protein</fullName>
    </submittedName>
</protein>
<dbReference type="EMBL" id="JBFXLR010000041">
    <property type="protein sequence ID" value="KAL2844470.1"/>
    <property type="molecule type" value="Genomic_DNA"/>
</dbReference>
<proteinExistence type="predicted"/>
<sequence>MTDKRAQHPARQLYRCEIYDNTQHTIPPARLFGLPAMTTGRSEASSGRKKNNTCADKIFCLLSLIILYKATYRLIIFNPTCLFTLALL</sequence>
<organism evidence="1 2">
    <name type="scientific">Aspergillus pseudodeflectus</name>
    <dbReference type="NCBI Taxonomy" id="176178"/>
    <lineage>
        <taxon>Eukaryota</taxon>
        <taxon>Fungi</taxon>
        <taxon>Dikarya</taxon>
        <taxon>Ascomycota</taxon>
        <taxon>Pezizomycotina</taxon>
        <taxon>Eurotiomycetes</taxon>
        <taxon>Eurotiomycetidae</taxon>
        <taxon>Eurotiales</taxon>
        <taxon>Aspergillaceae</taxon>
        <taxon>Aspergillus</taxon>
        <taxon>Aspergillus subgen. Nidulantes</taxon>
    </lineage>
</organism>
<comment type="caution">
    <text evidence="1">The sequence shown here is derived from an EMBL/GenBank/DDBJ whole genome shotgun (WGS) entry which is preliminary data.</text>
</comment>
<accession>A0ABR4JWR5</accession>